<dbReference type="EMBL" id="HACA01025628">
    <property type="protein sequence ID" value="CDW42989.1"/>
    <property type="molecule type" value="Transcribed_RNA"/>
</dbReference>
<name>A0A0K2UXK6_LEPSM</name>
<proteinExistence type="predicted"/>
<dbReference type="AlphaFoldDB" id="A0A0K2UXK6"/>
<evidence type="ECO:0000313" key="1">
    <source>
        <dbReference type="EMBL" id="CDW42989.1"/>
    </source>
</evidence>
<protein>
    <submittedName>
        <fullName evidence="1">Uncharacterized protein</fullName>
    </submittedName>
</protein>
<organism evidence="1">
    <name type="scientific">Lepeophtheirus salmonis</name>
    <name type="common">Salmon louse</name>
    <name type="synonym">Caligus salmonis</name>
    <dbReference type="NCBI Taxonomy" id="72036"/>
    <lineage>
        <taxon>Eukaryota</taxon>
        <taxon>Metazoa</taxon>
        <taxon>Ecdysozoa</taxon>
        <taxon>Arthropoda</taxon>
        <taxon>Crustacea</taxon>
        <taxon>Multicrustacea</taxon>
        <taxon>Hexanauplia</taxon>
        <taxon>Copepoda</taxon>
        <taxon>Siphonostomatoida</taxon>
        <taxon>Caligidae</taxon>
        <taxon>Lepeophtheirus</taxon>
    </lineage>
</organism>
<feature type="non-terminal residue" evidence="1">
    <location>
        <position position="1"/>
    </location>
</feature>
<sequence>LTHIISTFIYQNILLLRPLWFLVRPEGNSHFQDVSIVHISPLLSNRGLQGTNIIVGDFVGLVLYKV</sequence>
<reference evidence="1" key="1">
    <citation type="submission" date="2014-05" db="EMBL/GenBank/DDBJ databases">
        <authorList>
            <person name="Chronopoulou M."/>
        </authorList>
    </citation>
    <scope>NUCLEOTIDE SEQUENCE</scope>
    <source>
        <tissue evidence="1">Whole organism</tissue>
    </source>
</reference>
<accession>A0A0K2UXK6</accession>